<dbReference type="AlphaFoldDB" id="A0A1G7S938"/>
<dbReference type="STRING" id="504805.SAMN05421505_102215"/>
<gene>
    <name evidence="1" type="ORF">SAMN05421505_102215</name>
</gene>
<protein>
    <submittedName>
        <fullName evidence="1">TIGR04255 family protein</fullName>
    </submittedName>
</protein>
<evidence type="ECO:0000313" key="2">
    <source>
        <dbReference type="Proteomes" id="UP000198923"/>
    </source>
</evidence>
<dbReference type="NCBIfam" id="TIGR04255">
    <property type="entry name" value="sporadTIGR04255"/>
    <property type="match status" value="1"/>
</dbReference>
<dbReference type="RefSeq" id="WP_093167899.1">
    <property type="nucleotide sequence ID" value="NZ_FNCN01000002.1"/>
</dbReference>
<organism evidence="1 2">
    <name type="scientific">Sinosporangium album</name>
    <dbReference type="NCBI Taxonomy" id="504805"/>
    <lineage>
        <taxon>Bacteria</taxon>
        <taxon>Bacillati</taxon>
        <taxon>Actinomycetota</taxon>
        <taxon>Actinomycetes</taxon>
        <taxon>Streptosporangiales</taxon>
        <taxon>Streptosporangiaceae</taxon>
        <taxon>Sinosporangium</taxon>
    </lineage>
</organism>
<reference evidence="1 2" key="1">
    <citation type="submission" date="2016-10" db="EMBL/GenBank/DDBJ databases">
        <authorList>
            <person name="de Groot N.N."/>
        </authorList>
    </citation>
    <scope>NUCLEOTIDE SEQUENCE [LARGE SCALE GENOMIC DNA]</scope>
    <source>
        <strain evidence="1 2">CPCC 201354</strain>
    </source>
</reference>
<dbReference type="OrthoDB" id="7107919at2"/>
<accession>A0A1G7S938</accession>
<keyword evidence="2" id="KW-1185">Reference proteome</keyword>
<proteinExistence type="predicted"/>
<dbReference type="Proteomes" id="UP000198923">
    <property type="component" value="Unassembled WGS sequence"/>
</dbReference>
<dbReference type="EMBL" id="FNCN01000002">
    <property type="protein sequence ID" value="SDG19565.1"/>
    <property type="molecule type" value="Genomic_DNA"/>
</dbReference>
<evidence type="ECO:0000313" key="1">
    <source>
        <dbReference type="EMBL" id="SDG19565.1"/>
    </source>
</evidence>
<dbReference type="InterPro" id="IPR026349">
    <property type="entry name" value="CHP04255"/>
</dbReference>
<sequence>MFDFLPAAEVMVLRRAPLRQVIAQVRFESQSALGTHQGAARVHEVLVDDYPRMLTEQQQVFTMTSAGGVSTVTHPQFRLTDLEQSWSVVMGSEHVTLETNAYSSWTVLRERLEAALAAVGSITKLRIRERIGLRYVNHVASDANGMLTDRIRPELLGPASEPAWKQGVDTMISQVVATDGTAQLLLRYGLADEQSHGRVGFFIDIDSVDSAPVGFSMSDTMSYFDRLNDVGYRCFCWCVPEAHRKQLTTGDGG</sequence>
<name>A0A1G7S938_9ACTN</name>